<sequence length="49" mass="5850">MSKLENSYDNNLIQSFNKFLKTEMFDSKNIYHTRDEAKKAYIGNVKKFV</sequence>
<keyword evidence="2" id="KW-1185">Reference proteome</keyword>
<evidence type="ECO:0000313" key="2">
    <source>
        <dbReference type="Proteomes" id="UP001232584"/>
    </source>
</evidence>
<dbReference type="EMBL" id="JAUSWG010000006">
    <property type="protein sequence ID" value="MDQ0556545.1"/>
    <property type="molecule type" value="Genomic_DNA"/>
</dbReference>
<gene>
    <name evidence="1" type="ORF">QOZ92_001659</name>
</gene>
<protein>
    <recommendedName>
        <fullName evidence="3">Integrase catalytic domain-containing protein</fullName>
    </recommendedName>
</protein>
<dbReference type="Proteomes" id="UP001232584">
    <property type="component" value="Unassembled WGS sequence"/>
</dbReference>
<accession>A0ABU0N064</accession>
<organism evidence="1 2">
    <name type="scientific">Paraclostridium ghonii</name>
    <dbReference type="NCBI Taxonomy" id="29358"/>
    <lineage>
        <taxon>Bacteria</taxon>
        <taxon>Bacillati</taxon>
        <taxon>Bacillota</taxon>
        <taxon>Clostridia</taxon>
        <taxon>Peptostreptococcales</taxon>
        <taxon>Peptostreptococcaceae</taxon>
        <taxon>Paraclostridium</taxon>
    </lineage>
</organism>
<evidence type="ECO:0000313" key="1">
    <source>
        <dbReference type="EMBL" id="MDQ0556545.1"/>
    </source>
</evidence>
<comment type="caution">
    <text evidence="1">The sequence shown here is derived from an EMBL/GenBank/DDBJ whole genome shotgun (WGS) entry which is preliminary data.</text>
</comment>
<evidence type="ECO:0008006" key="3">
    <source>
        <dbReference type="Google" id="ProtNLM"/>
    </source>
</evidence>
<proteinExistence type="predicted"/>
<name>A0ABU0N064_9FIRM</name>
<reference evidence="1 2" key="1">
    <citation type="submission" date="2023-07" db="EMBL/GenBank/DDBJ databases">
        <title>Genomic Encyclopedia of Type Strains, Phase IV (KMG-IV): sequencing the most valuable type-strain genomes for metagenomic binning, comparative biology and taxonomic classification.</title>
        <authorList>
            <person name="Goeker M."/>
        </authorList>
    </citation>
    <scope>NUCLEOTIDE SEQUENCE [LARGE SCALE GENOMIC DNA]</scope>
    <source>
        <strain evidence="1 2">DSM 15049</strain>
    </source>
</reference>